<proteinExistence type="inferred from homology"/>
<keyword evidence="2" id="KW-0689">Ribosomal protein</keyword>
<dbReference type="GO" id="GO:0005840">
    <property type="term" value="C:ribosome"/>
    <property type="evidence" value="ECO:0007669"/>
    <property type="project" value="UniProtKB-KW"/>
</dbReference>
<evidence type="ECO:0000256" key="1">
    <source>
        <dbReference type="ARBA" id="ARBA00008889"/>
    </source>
</evidence>
<dbReference type="OrthoDB" id="360689at2759"/>
<dbReference type="Pfam" id="PF00466">
    <property type="entry name" value="Ribosomal_L10"/>
    <property type="match status" value="1"/>
</dbReference>
<protein>
    <recommendedName>
        <fullName evidence="6">Ribosomal protein L10</fullName>
    </recommendedName>
</protein>
<dbReference type="SUPFAM" id="SSF160369">
    <property type="entry name" value="Ribosomal protein L10-like"/>
    <property type="match status" value="1"/>
</dbReference>
<gene>
    <name evidence="4" type="ORF">PHYBLDRAFT_156872</name>
</gene>
<dbReference type="PANTHER" id="PTHR11560">
    <property type="entry name" value="39S RIBOSOMAL PROTEIN L10, MITOCHONDRIAL"/>
    <property type="match status" value="1"/>
</dbReference>
<evidence type="ECO:0000313" key="5">
    <source>
        <dbReference type="Proteomes" id="UP000077315"/>
    </source>
</evidence>
<name>A0A162V6T5_PHYB8</name>
<dbReference type="InterPro" id="IPR043141">
    <property type="entry name" value="Ribosomal_uL10-like_sf"/>
</dbReference>
<reference evidence="5" key="1">
    <citation type="submission" date="2015-06" db="EMBL/GenBank/DDBJ databases">
        <title>Expansion of signal transduction pathways in fungi by whole-genome duplication.</title>
        <authorList>
            <consortium name="DOE Joint Genome Institute"/>
            <person name="Corrochano L.M."/>
            <person name="Kuo A."/>
            <person name="Marcet-Houben M."/>
            <person name="Polaino S."/>
            <person name="Salamov A."/>
            <person name="Villalobos J.M."/>
            <person name="Alvarez M.I."/>
            <person name="Avalos J."/>
            <person name="Benito E.P."/>
            <person name="Benoit I."/>
            <person name="Burger G."/>
            <person name="Camino L.P."/>
            <person name="Canovas D."/>
            <person name="Cerda-Olmedo E."/>
            <person name="Cheng J.-F."/>
            <person name="Dominguez A."/>
            <person name="Elias M."/>
            <person name="Eslava A.P."/>
            <person name="Glaser F."/>
            <person name="Grimwood J."/>
            <person name="Gutierrez G."/>
            <person name="Heitman J."/>
            <person name="Henrissat B."/>
            <person name="Iturriaga E.A."/>
            <person name="Lang B.F."/>
            <person name="Lavin J.L."/>
            <person name="Lee S."/>
            <person name="Li W."/>
            <person name="Lindquist E."/>
            <person name="Lopez-Garcia S."/>
            <person name="Luque E.M."/>
            <person name="Marcos A.T."/>
            <person name="Martin J."/>
            <person name="McCluskey K."/>
            <person name="Medina H.R."/>
            <person name="Miralles-Duran A."/>
            <person name="Miyazaki A."/>
            <person name="Munoz-Torres E."/>
            <person name="Oguiza J.A."/>
            <person name="Ohm R."/>
            <person name="Olmedo M."/>
            <person name="Orejas M."/>
            <person name="Ortiz-Castellanos L."/>
            <person name="Pisabarro A.G."/>
            <person name="Rodriguez-Romero J."/>
            <person name="Ruiz-Herrera J."/>
            <person name="Ruiz-Vazquez R."/>
            <person name="Sanz C."/>
            <person name="Schackwitz W."/>
            <person name="Schmutz J."/>
            <person name="Shahriari M."/>
            <person name="Shelest E."/>
            <person name="Silva-Franco F."/>
            <person name="Soanes D."/>
            <person name="Syed K."/>
            <person name="Tagua V.G."/>
            <person name="Talbot N.J."/>
            <person name="Thon M."/>
            <person name="De vries R.P."/>
            <person name="Wiebenga A."/>
            <person name="Yadav J.S."/>
            <person name="Braun E.L."/>
            <person name="Baker S."/>
            <person name="Garre V."/>
            <person name="Horwitz B."/>
            <person name="Torres-Martinez S."/>
            <person name="Idnurm A."/>
            <person name="Herrera-Estrella A."/>
            <person name="Gabaldon T."/>
            <person name="Grigoriev I.V."/>
        </authorList>
    </citation>
    <scope>NUCLEOTIDE SEQUENCE [LARGE SCALE GENOMIC DNA]</scope>
    <source>
        <strain evidence="5">NRRL 1555(-)</strain>
    </source>
</reference>
<sequence length="203" mass="22551">MSLRTAALVFTNDFKSALPTMTRSYATKAAVVHPPRRSYLHQQYQSLVNDNRVLFVFQHNNLTVKEFTQLRQELSLIDGPSKLTVVRSSVFGSVLRETKFSNLQPLVSGPTCVLSTNASEKEYPELLKSVVQTLGKNKKLVLLGGKLDNSLLNQADVTQVVQLPGLDMVRAELLGTIEQPARQILGVLESPAKQLHSVLDRRV</sequence>
<keyword evidence="3" id="KW-0687">Ribonucleoprotein</keyword>
<dbReference type="FunCoup" id="A0A162V6T5">
    <property type="interactions" value="207"/>
</dbReference>
<dbReference type="EMBL" id="KV440971">
    <property type="protein sequence ID" value="OAD80412.1"/>
    <property type="molecule type" value="Genomic_DNA"/>
</dbReference>
<dbReference type="GeneID" id="28994433"/>
<dbReference type="InterPro" id="IPR047865">
    <property type="entry name" value="Ribosomal_uL10_bac_type"/>
</dbReference>
<accession>A0A162V6T5</accession>
<dbReference type="InParanoid" id="A0A162V6T5"/>
<dbReference type="GO" id="GO:1990904">
    <property type="term" value="C:ribonucleoprotein complex"/>
    <property type="evidence" value="ECO:0007669"/>
    <property type="project" value="UniProtKB-KW"/>
</dbReference>
<comment type="similarity">
    <text evidence="1">Belongs to the universal ribosomal protein uL10 family.</text>
</comment>
<keyword evidence="5" id="KW-1185">Reference proteome</keyword>
<dbReference type="STRING" id="763407.A0A162V6T5"/>
<dbReference type="CDD" id="cd05797">
    <property type="entry name" value="Ribosomal_L10"/>
    <property type="match status" value="1"/>
</dbReference>
<organism evidence="4 5">
    <name type="scientific">Phycomyces blakesleeanus (strain ATCC 8743b / DSM 1359 / FGSC 10004 / NBRC 33097 / NRRL 1555)</name>
    <dbReference type="NCBI Taxonomy" id="763407"/>
    <lineage>
        <taxon>Eukaryota</taxon>
        <taxon>Fungi</taxon>
        <taxon>Fungi incertae sedis</taxon>
        <taxon>Mucoromycota</taxon>
        <taxon>Mucoromycotina</taxon>
        <taxon>Mucoromycetes</taxon>
        <taxon>Mucorales</taxon>
        <taxon>Phycomycetaceae</taxon>
        <taxon>Phycomyces</taxon>
    </lineage>
</organism>
<evidence type="ECO:0000256" key="3">
    <source>
        <dbReference type="ARBA" id="ARBA00023274"/>
    </source>
</evidence>
<dbReference type="Gene3D" id="3.30.70.1730">
    <property type="match status" value="1"/>
</dbReference>
<dbReference type="Proteomes" id="UP000077315">
    <property type="component" value="Unassembled WGS sequence"/>
</dbReference>
<evidence type="ECO:0000256" key="2">
    <source>
        <dbReference type="ARBA" id="ARBA00022980"/>
    </source>
</evidence>
<dbReference type="RefSeq" id="XP_018298452.1">
    <property type="nucleotide sequence ID" value="XM_018433527.1"/>
</dbReference>
<dbReference type="InterPro" id="IPR001790">
    <property type="entry name" value="Ribosomal_uL10"/>
</dbReference>
<evidence type="ECO:0000313" key="4">
    <source>
        <dbReference type="EMBL" id="OAD80412.1"/>
    </source>
</evidence>
<dbReference type="AlphaFoldDB" id="A0A162V6T5"/>
<evidence type="ECO:0008006" key="6">
    <source>
        <dbReference type="Google" id="ProtNLM"/>
    </source>
</evidence>
<dbReference type="VEuPathDB" id="FungiDB:PHYBLDRAFT_156872"/>